<name>A0A927II69_9BACT</name>
<accession>A0A927II69</accession>
<dbReference type="GO" id="GO:0015562">
    <property type="term" value="F:efflux transmembrane transporter activity"/>
    <property type="evidence" value="ECO:0007669"/>
    <property type="project" value="TreeGrafter"/>
</dbReference>
<dbReference type="InterPro" id="IPR058627">
    <property type="entry name" value="MdtA-like_C"/>
</dbReference>
<evidence type="ECO:0000259" key="6">
    <source>
        <dbReference type="Pfam" id="PF25917"/>
    </source>
</evidence>
<proteinExistence type="inferred from homology"/>
<dbReference type="AlphaFoldDB" id="A0A927II69"/>
<evidence type="ECO:0000259" key="8">
    <source>
        <dbReference type="Pfam" id="PF25967"/>
    </source>
</evidence>
<dbReference type="NCBIfam" id="TIGR01730">
    <property type="entry name" value="RND_mfp"/>
    <property type="match status" value="1"/>
</dbReference>
<dbReference type="Pfam" id="PF25954">
    <property type="entry name" value="Beta-barrel_RND_2"/>
    <property type="match status" value="1"/>
</dbReference>
<keyword evidence="10" id="KW-1185">Reference proteome</keyword>
<evidence type="ECO:0000256" key="3">
    <source>
        <dbReference type="ARBA" id="ARBA00022448"/>
    </source>
</evidence>
<evidence type="ECO:0000256" key="2">
    <source>
        <dbReference type="ARBA" id="ARBA00009477"/>
    </source>
</evidence>
<comment type="subcellular location">
    <subcellularLocation>
        <location evidence="1">Cell envelope</location>
    </subcellularLocation>
</comment>
<dbReference type="InterPro" id="IPR006143">
    <property type="entry name" value="RND_pump_MFP"/>
</dbReference>
<dbReference type="Pfam" id="PF25917">
    <property type="entry name" value="BSH_RND"/>
    <property type="match status" value="1"/>
</dbReference>
<dbReference type="Pfam" id="PF25967">
    <property type="entry name" value="RND-MFP_C"/>
    <property type="match status" value="1"/>
</dbReference>
<sequence length="370" mass="39378">MIRTALAVFLPIFAIIAVVIGVKAKQFGAPPPGAFPATMVDSDIAETQTWARTTTTTTTLRASQGVEVTTELPGIVRAIHFESGDSVEKGQLLIELDNTTEKAQLAAAKASAELAQTDLKRAKELREGRVISQSEYDAIIARAAEAEAQLAQIQSTLSKKQIFAPFSGRLGIREIDIGQYLTPGSSIVSLQNLDPLYADFTLPQKQIGLARPGFEVELSIDAYPDKTFSGTVQSTSSTIDATTRSLTVRAAMENPEQTLLPGMFGTVTLIQPDPVEVVAIPGTAISYQSYGNSVFVIKDAEGENAQGKVVEQRFVTLGPARGDFVAILDGLEPGEEVVSAGVFKMSNGAPVVVDNSRKLKAELDPKPANG</sequence>
<dbReference type="PANTHER" id="PTHR30469">
    <property type="entry name" value="MULTIDRUG RESISTANCE PROTEIN MDTA"/>
    <property type="match status" value="1"/>
</dbReference>
<dbReference type="Gene3D" id="2.40.420.20">
    <property type="match status" value="1"/>
</dbReference>
<evidence type="ECO:0000259" key="7">
    <source>
        <dbReference type="Pfam" id="PF25954"/>
    </source>
</evidence>
<feature type="domain" description="Multidrug resistance protein MdtA-like C-terminal permuted SH3" evidence="8">
    <location>
        <begin position="277"/>
        <end position="341"/>
    </location>
</feature>
<feature type="domain" description="Multidrug resistance protein MdtA-like alpha-helical hairpin" evidence="5">
    <location>
        <begin position="100"/>
        <end position="161"/>
    </location>
</feature>
<keyword evidence="3" id="KW-0813">Transport</keyword>
<reference evidence="9" key="1">
    <citation type="submission" date="2020-09" db="EMBL/GenBank/DDBJ databases">
        <title>Pelagicoccus enzymogenes sp. nov. with an EPS production, isolated from marine sediment.</title>
        <authorList>
            <person name="Feng X."/>
        </authorList>
    </citation>
    <scope>NUCLEOTIDE SEQUENCE</scope>
    <source>
        <strain evidence="9">NFK12</strain>
    </source>
</reference>
<dbReference type="Gene3D" id="2.40.30.170">
    <property type="match status" value="1"/>
</dbReference>
<dbReference type="FunFam" id="2.40.30.170:FF:000010">
    <property type="entry name" value="Efflux RND transporter periplasmic adaptor subunit"/>
    <property type="match status" value="1"/>
</dbReference>
<evidence type="ECO:0000256" key="1">
    <source>
        <dbReference type="ARBA" id="ARBA00004196"/>
    </source>
</evidence>
<comment type="similarity">
    <text evidence="2">Belongs to the membrane fusion protein (MFP) (TC 8.A.1) family.</text>
</comment>
<dbReference type="PANTHER" id="PTHR30469:SF11">
    <property type="entry name" value="BLL4320 PROTEIN"/>
    <property type="match status" value="1"/>
</dbReference>
<dbReference type="Gene3D" id="1.10.287.470">
    <property type="entry name" value="Helix hairpin bin"/>
    <property type="match status" value="1"/>
</dbReference>
<organism evidence="9 10">
    <name type="scientific">Pelagicoccus enzymogenes</name>
    <dbReference type="NCBI Taxonomy" id="2773457"/>
    <lineage>
        <taxon>Bacteria</taxon>
        <taxon>Pseudomonadati</taxon>
        <taxon>Verrucomicrobiota</taxon>
        <taxon>Opitutia</taxon>
        <taxon>Puniceicoccales</taxon>
        <taxon>Pelagicoccaceae</taxon>
        <taxon>Pelagicoccus</taxon>
    </lineage>
</organism>
<dbReference type="InterPro" id="IPR058624">
    <property type="entry name" value="MdtA-like_HH"/>
</dbReference>
<evidence type="ECO:0000256" key="4">
    <source>
        <dbReference type="SAM" id="Coils"/>
    </source>
</evidence>
<dbReference type="InterPro" id="IPR058625">
    <property type="entry name" value="MdtA-like_BSH"/>
</dbReference>
<dbReference type="GO" id="GO:1990281">
    <property type="term" value="C:efflux pump complex"/>
    <property type="evidence" value="ECO:0007669"/>
    <property type="project" value="TreeGrafter"/>
</dbReference>
<protein>
    <submittedName>
        <fullName evidence="9">Efflux RND transporter periplasmic adaptor subunit</fullName>
    </submittedName>
</protein>
<evidence type="ECO:0000313" key="9">
    <source>
        <dbReference type="EMBL" id="MBD5780448.1"/>
    </source>
</evidence>
<gene>
    <name evidence="9" type="ORF">IEN85_13185</name>
</gene>
<dbReference type="Pfam" id="PF25876">
    <property type="entry name" value="HH_MFP_RND"/>
    <property type="match status" value="1"/>
</dbReference>
<dbReference type="SUPFAM" id="SSF111369">
    <property type="entry name" value="HlyD-like secretion proteins"/>
    <property type="match status" value="1"/>
</dbReference>
<evidence type="ECO:0000313" key="10">
    <source>
        <dbReference type="Proteomes" id="UP000622317"/>
    </source>
</evidence>
<dbReference type="EMBL" id="JACYFG010000036">
    <property type="protein sequence ID" value="MBD5780448.1"/>
    <property type="molecule type" value="Genomic_DNA"/>
</dbReference>
<comment type="caution">
    <text evidence="9">The sequence shown here is derived from an EMBL/GenBank/DDBJ whole genome shotgun (WGS) entry which is preliminary data.</text>
</comment>
<dbReference type="Proteomes" id="UP000622317">
    <property type="component" value="Unassembled WGS sequence"/>
</dbReference>
<dbReference type="Gene3D" id="2.40.50.100">
    <property type="match status" value="1"/>
</dbReference>
<feature type="domain" description="Multidrug resistance protein MdtA-like barrel-sandwich hybrid" evidence="6">
    <location>
        <begin position="66"/>
        <end position="185"/>
    </location>
</feature>
<keyword evidence="4" id="KW-0175">Coiled coil</keyword>
<dbReference type="RefSeq" id="WP_191617549.1">
    <property type="nucleotide sequence ID" value="NZ_JACYFG010000036.1"/>
</dbReference>
<dbReference type="InterPro" id="IPR058792">
    <property type="entry name" value="Beta-barrel_RND_2"/>
</dbReference>
<feature type="coiled-coil region" evidence="4">
    <location>
        <begin position="105"/>
        <end position="156"/>
    </location>
</feature>
<feature type="domain" description="CusB-like beta-barrel" evidence="7">
    <location>
        <begin position="200"/>
        <end position="271"/>
    </location>
</feature>
<evidence type="ECO:0000259" key="5">
    <source>
        <dbReference type="Pfam" id="PF25876"/>
    </source>
</evidence>